<dbReference type="CDD" id="cd01185">
    <property type="entry name" value="INTN1_C_like"/>
    <property type="match status" value="1"/>
</dbReference>
<dbReference type="InterPro" id="IPR011010">
    <property type="entry name" value="DNA_brk_join_enz"/>
</dbReference>
<keyword evidence="9" id="KW-1185">Reference proteome</keyword>
<evidence type="ECO:0000256" key="5">
    <source>
        <dbReference type="PROSITE-ProRule" id="PRU01248"/>
    </source>
</evidence>
<evidence type="ECO:0000259" key="6">
    <source>
        <dbReference type="PROSITE" id="PS51898"/>
    </source>
</evidence>
<dbReference type="InterPro" id="IPR002104">
    <property type="entry name" value="Integrase_catalytic"/>
</dbReference>
<evidence type="ECO:0000313" key="9">
    <source>
        <dbReference type="Proteomes" id="UP000308181"/>
    </source>
</evidence>
<dbReference type="GO" id="GO:0015074">
    <property type="term" value="P:DNA integration"/>
    <property type="evidence" value="ECO:0007669"/>
    <property type="project" value="UniProtKB-KW"/>
</dbReference>
<evidence type="ECO:0000256" key="1">
    <source>
        <dbReference type="ARBA" id="ARBA00008857"/>
    </source>
</evidence>
<keyword evidence="2" id="KW-0229">DNA integration</keyword>
<dbReference type="PROSITE" id="PS51900">
    <property type="entry name" value="CB"/>
    <property type="match status" value="1"/>
</dbReference>
<dbReference type="GO" id="GO:0006310">
    <property type="term" value="P:DNA recombination"/>
    <property type="evidence" value="ECO:0007669"/>
    <property type="project" value="UniProtKB-KW"/>
</dbReference>
<dbReference type="Proteomes" id="UP000308181">
    <property type="component" value="Unassembled WGS sequence"/>
</dbReference>
<gene>
    <name evidence="8" type="ORF">FA046_12220</name>
</gene>
<comment type="caution">
    <text evidence="8">The sequence shown here is derived from an EMBL/GenBank/DDBJ whole genome shotgun (WGS) entry which is preliminary data.</text>
</comment>
<dbReference type="Gene3D" id="1.10.150.130">
    <property type="match status" value="1"/>
</dbReference>
<proteinExistence type="inferred from homology"/>
<name>A0A4U1BW73_9SPHI</name>
<sequence length="320" mass="37148">MMLPRSNINMILRQYRLSGQTVTHAQFKRDFLNYASRDNFIAWADAFLEDQKISGLMSEQTYKNKKNRLKHFSEFANKQVLFAELTPQLISQFDLYLRKKSGLKKHNSIQSIHVGIKTFIKVAIAEGVNVDNPYDKFKIKPYQPGNRISLDKLELSRLKILYSKKELPELEQETLRKFLFSCYTGIRISDSARLRYENIDDGFLKMETFKTRRFGKNVNIALPDFAKQLLGDGNWGLIFKTIADQTVNKALKEIAIKAEINKRLTFHVSRDTFATFFIELGGDVASLKELLAITKTETAMIYVKMSEKRKETLMKNFNKI</sequence>
<dbReference type="GO" id="GO:0003677">
    <property type="term" value="F:DNA binding"/>
    <property type="evidence" value="ECO:0007669"/>
    <property type="project" value="UniProtKB-UniRule"/>
</dbReference>
<evidence type="ECO:0000259" key="7">
    <source>
        <dbReference type="PROSITE" id="PS51900"/>
    </source>
</evidence>
<dbReference type="InterPro" id="IPR050090">
    <property type="entry name" value="Tyrosine_recombinase_XerCD"/>
</dbReference>
<dbReference type="Pfam" id="PF13102">
    <property type="entry name" value="Phage_int_SAM_5"/>
    <property type="match status" value="1"/>
</dbReference>
<accession>A0A4U1BW73</accession>
<dbReference type="InterPro" id="IPR010998">
    <property type="entry name" value="Integrase_recombinase_N"/>
</dbReference>
<evidence type="ECO:0000256" key="4">
    <source>
        <dbReference type="ARBA" id="ARBA00023172"/>
    </source>
</evidence>
<dbReference type="PANTHER" id="PTHR30349">
    <property type="entry name" value="PHAGE INTEGRASE-RELATED"/>
    <property type="match status" value="1"/>
</dbReference>
<dbReference type="AlphaFoldDB" id="A0A4U1BW73"/>
<keyword evidence="4" id="KW-0233">DNA recombination</keyword>
<dbReference type="SUPFAM" id="SSF56349">
    <property type="entry name" value="DNA breaking-rejoining enzymes"/>
    <property type="match status" value="1"/>
</dbReference>
<evidence type="ECO:0000256" key="3">
    <source>
        <dbReference type="ARBA" id="ARBA00023125"/>
    </source>
</evidence>
<dbReference type="Pfam" id="PF00589">
    <property type="entry name" value="Phage_integrase"/>
    <property type="match status" value="1"/>
</dbReference>
<feature type="domain" description="Core-binding (CB)" evidence="7">
    <location>
        <begin position="38"/>
        <end position="124"/>
    </location>
</feature>
<protein>
    <submittedName>
        <fullName evidence="8">Site-specific integrase</fullName>
    </submittedName>
</protein>
<keyword evidence="3 5" id="KW-0238">DNA-binding</keyword>
<dbReference type="PROSITE" id="PS51898">
    <property type="entry name" value="TYR_RECOMBINASE"/>
    <property type="match status" value="1"/>
</dbReference>
<evidence type="ECO:0000313" key="8">
    <source>
        <dbReference type="EMBL" id="TKB96838.1"/>
    </source>
</evidence>
<dbReference type="InterPro" id="IPR025269">
    <property type="entry name" value="SAM-like_dom"/>
</dbReference>
<feature type="domain" description="Tyr recombinase" evidence="6">
    <location>
        <begin position="148"/>
        <end position="315"/>
    </location>
</feature>
<dbReference type="PANTHER" id="PTHR30349:SF64">
    <property type="entry name" value="PROPHAGE INTEGRASE INTD-RELATED"/>
    <property type="match status" value="1"/>
</dbReference>
<comment type="similarity">
    <text evidence="1">Belongs to the 'phage' integrase family.</text>
</comment>
<dbReference type="InterPro" id="IPR013762">
    <property type="entry name" value="Integrase-like_cat_sf"/>
</dbReference>
<dbReference type="InterPro" id="IPR044068">
    <property type="entry name" value="CB"/>
</dbReference>
<reference evidence="8 9" key="1">
    <citation type="submission" date="2019-04" db="EMBL/GenBank/DDBJ databases">
        <title>Pedobacter sp. AR-3-17 sp. nov., isolated from Arctic soil.</title>
        <authorList>
            <person name="Dahal R.H."/>
            <person name="Kim D.-U."/>
        </authorList>
    </citation>
    <scope>NUCLEOTIDE SEQUENCE [LARGE SCALE GENOMIC DNA]</scope>
    <source>
        <strain evidence="8 9">AR-3-17</strain>
    </source>
</reference>
<organism evidence="8 9">
    <name type="scientific">Pedobacter cryophilus</name>
    <dbReference type="NCBI Taxonomy" id="2571271"/>
    <lineage>
        <taxon>Bacteria</taxon>
        <taxon>Pseudomonadati</taxon>
        <taxon>Bacteroidota</taxon>
        <taxon>Sphingobacteriia</taxon>
        <taxon>Sphingobacteriales</taxon>
        <taxon>Sphingobacteriaceae</taxon>
        <taxon>Pedobacter</taxon>
    </lineage>
</organism>
<dbReference type="EMBL" id="SWBP01000004">
    <property type="protein sequence ID" value="TKB96838.1"/>
    <property type="molecule type" value="Genomic_DNA"/>
</dbReference>
<evidence type="ECO:0000256" key="2">
    <source>
        <dbReference type="ARBA" id="ARBA00022908"/>
    </source>
</evidence>
<dbReference type="Gene3D" id="1.10.443.10">
    <property type="entry name" value="Intergrase catalytic core"/>
    <property type="match status" value="1"/>
</dbReference>